<keyword evidence="1" id="KW-0560">Oxidoreductase</keyword>
<dbReference type="RefSeq" id="WP_177238435.1">
    <property type="nucleotide sequence ID" value="NZ_FOUY01000011.1"/>
</dbReference>
<feature type="domain" description="Luciferase-like" evidence="3">
    <location>
        <begin position="1"/>
        <end position="243"/>
    </location>
</feature>
<dbReference type="PANTHER" id="PTHR30137">
    <property type="entry name" value="LUCIFERASE-LIKE MONOOXYGENASE"/>
    <property type="match status" value="1"/>
</dbReference>
<dbReference type="Pfam" id="PF00296">
    <property type="entry name" value="Bac_luciferase"/>
    <property type="match status" value="1"/>
</dbReference>
<evidence type="ECO:0000259" key="3">
    <source>
        <dbReference type="Pfam" id="PF00296"/>
    </source>
</evidence>
<dbReference type="GO" id="GO:0005829">
    <property type="term" value="C:cytosol"/>
    <property type="evidence" value="ECO:0007669"/>
    <property type="project" value="TreeGrafter"/>
</dbReference>
<evidence type="ECO:0000313" key="5">
    <source>
        <dbReference type="Proteomes" id="UP000199614"/>
    </source>
</evidence>
<protein>
    <submittedName>
        <fullName evidence="4">Flavin-dependent oxidoreductase, luciferase family (Includes alkanesulfonate monooxygenase SsuD and methylene tetrahydromethanopterin reductase)</fullName>
    </submittedName>
</protein>
<evidence type="ECO:0000256" key="2">
    <source>
        <dbReference type="ARBA" id="ARBA00023033"/>
    </source>
</evidence>
<evidence type="ECO:0000256" key="1">
    <source>
        <dbReference type="ARBA" id="ARBA00023002"/>
    </source>
</evidence>
<keyword evidence="5" id="KW-1185">Reference proteome</keyword>
<dbReference type="STRING" id="260086.SAMN05216207_101192"/>
<dbReference type="AlphaFoldDB" id="A0A1I4XJF6"/>
<proteinExistence type="predicted"/>
<reference evidence="4 5" key="1">
    <citation type="submission" date="2016-10" db="EMBL/GenBank/DDBJ databases">
        <authorList>
            <person name="de Groot N.N."/>
        </authorList>
    </citation>
    <scope>NUCLEOTIDE SEQUENCE [LARGE SCALE GENOMIC DNA]</scope>
    <source>
        <strain evidence="4 5">CGMCC 4.1877</strain>
    </source>
</reference>
<sequence>MRFGLVCPIQDVDSPLDELLDQLRAEVRAADEAGFDAFFLPEFHQTRAGGIVSPLLTGAALAEGTRRIRVGQAVVPAPLYHPVRLAEDVAMTSWLTRGRALLGVGVGHLPADFRLYDVARADRFDLIRDLLDVVDAAWSGEPFDVTGRTGRWQGHVTPAPYGDRRPEVIMGAHGPRGLELAAQRADLWLSDPQRHVDVVAQLADTVRDEAARAGREVGIGMFRDAWIGESRAACERDWLPHAMAVHRLYFNVGVYLPEFEPWVGEVHSRADFTPELVAPGRFLYGSGDDLRTEIADWQQRTGAEYLALRMRQPGGPGHRATLEAIARFGDEVIGPLQAAAAA</sequence>
<organism evidence="4 5">
    <name type="scientific">Pseudonocardia ammonioxydans</name>
    <dbReference type="NCBI Taxonomy" id="260086"/>
    <lineage>
        <taxon>Bacteria</taxon>
        <taxon>Bacillati</taxon>
        <taxon>Actinomycetota</taxon>
        <taxon>Actinomycetes</taxon>
        <taxon>Pseudonocardiales</taxon>
        <taxon>Pseudonocardiaceae</taxon>
        <taxon>Pseudonocardia</taxon>
    </lineage>
</organism>
<dbReference type="PANTHER" id="PTHR30137:SF8">
    <property type="entry name" value="BLR5498 PROTEIN"/>
    <property type="match status" value="1"/>
</dbReference>
<dbReference type="SUPFAM" id="SSF51679">
    <property type="entry name" value="Bacterial luciferase-like"/>
    <property type="match status" value="1"/>
</dbReference>
<dbReference type="Proteomes" id="UP000199614">
    <property type="component" value="Unassembled WGS sequence"/>
</dbReference>
<keyword evidence="2 4" id="KW-0503">Monooxygenase</keyword>
<dbReference type="InterPro" id="IPR050766">
    <property type="entry name" value="Bact_Lucif_Oxidored"/>
</dbReference>
<dbReference type="InterPro" id="IPR036661">
    <property type="entry name" value="Luciferase-like_sf"/>
</dbReference>
<evidence type="ECO:0000313" key="4">
    <source>
        <dbReference type="EMBL" id="SFN25984.1"/>
    </source>
</evidence>
<dbReference type="GO" id="GO:0016705">
    <property type="term" value="F:oxidoreductase activity, acting on paired donors, with incorporation or reduction of molecular oxygen"/>
    <property type="evidence" value="ECO:0007669"/>
    <property type="project" value="InterPro"/>
</dbReference>
<dbReference type="Gene3D" id="3.20.20.30">
    <property type="entry name" value="Luciferase-like domain"/>
    <property type="match status" value="1"/>
</dbReference>
<name>A0A1I4XJF6_PSUAM</name>
<accession>A0A1I4XJF6</accession>
<dbReference type="InterPro" id="IPR011251">
    <property type="entry name" value="Luciferase-like_dom"/>
</dbReference>
<dbReference type="EMBL" id="FOUY01000011">
    <property type="protein sequence ID" value="SFN25984.1"/>
    <property type="molecule type" value="Genomic_DNA"/>
</dbReference>
<dbReference type="GO" id="GO:0004497">
    <property type="term" value="F:monooxygenase activity"/>
    <property type="evidence" value="ECO:0007669"/>
    <property type="project" value="UniProtKB-KW"/>
</dbReference>
<gene>
    <name evidence="4" type="ORF">SAMN05216207_101192</name>
</gene>